<accession>F2UK01</accession>
<dbReference type="PANTHER" id="PTHR35580:SF1">
    <property type="entry name" value="PHYTASE-LIKE DOMAIN-CONTAINING PROTEIN"/>
    <property type="match status" value="1"/>
</dbReference>
<evidence type="ECO:0008006" key="4">
    <source>
        <dbReference type="Google" id="ProtNLM"/>
    </source>
</evidence>
<dbReference type="KEGG" id="sre:PTSG_08546"/>
<gene>
    <name evidence="2" type="ORF">PTSG_08546</name>
</gene>
<keyword evidence="1" id="KW-1133">Transmembrane helix</keyword>
<dbReference type="InParanoid" id="F2UK01"/>
<organism evidence="3">
    <name type="scientific">Salpingoeca rosetta (strain ATCC 50818 / BSB-021)</name>
    <dbReference type="NCBI Taxonomy" id="946362"/>
    <lineage>
        <taxon>Eukaryota</taxon>
        <taxon>Choanoflagellata</taxon>
        <taxon>Craspedida</taxon>
        <taxon>Salpingoecidae</taxon>
        <taxon>Salpingoeca</taxon>
    </lineage>
</organism>
<dbReference type="EMBL" id="GL832978">
    <property type="protein sequence ID" value="EGD77450.1"/>
    <property type="molecule type" value="Genomic_DNA"/>
</dbReference>
<keyword evidence="3" id="KW-1185">Reference proteome</keyword>
<keyword evidence="1" id="KW-0472">Membrane</keyword>
<sequence length="416" mass="44346">MTRAQDVYTQFGVPNSNERGIDVVTDAEGATFVLAYTDGALFPKQTGSNDIVLMKYGPDHTQRLWGVQVGTADPDRPFDITVDRLGNPIIACQLASGLAALIKYSSSGTHVWTKTFGQTSVNGVAVASDGSIFFVGTATASASTPIRLVRCSPQGVVLWEQKTGQSGDYGVAIDLDPDDNPMFLVAVNQGSTYFNGVYRYDALGVFKWYQTFGAPASNTPHDIVVDSVGDAIICGTSTNTWPNNQHLGKGDAFVIKIDGMSGSAMWYRSVGTVQADVAWGVTVDGADNVYIAGKTEASIEPGVWHGGASDYFLARLVGPQGVVEWVEQFGTGDDDVAHGVTVDVYGNVIFTGYVVGAVLVMALIIALVVRSRNQRPVDDITPNGPLAVTTNPLYMHTNINANSNNINNNDNRSSEV</sequence>
<evidence type="ECO:0000256" key="1">
    <source>
        <dbReference type="SAM" id="Phobius"/>
    </source>
</evidence>
<evidence type="ECO:0000313" key="2">
    <source>
        <dbReference type="EMBL" id="EGD77450.1"/>
    </source>
</evidence>
<dbReference type="SUPFAM" id="SSF63829">
    <property type="entry name" value="Calcium-dependent phosphotriesterase"/>
    <property type="match status" value="1"/>
</dbReference>
<dbReference type="Proteomes" id="UP000007799">
    <property type="component" value="Unassembled WGS sequence"/>
</dbReference>
<dbReference type="RefSeq" id="XP_004990338.1">
    <property type="nucleotide sequence ID" value="XM_004990281.1"/>
</dbReference>
<feature type="transmembrane region" description="Helical" evidence="1">
    <location>
        <begin position="348"/>
        <end position="369"/>
    </location>
</feature>
<proteinExistence type="predicted"/>
<name>F2UK01_SALR5</name>
<dbReference type="GeneID" id="16070894"/>
<dbReference type="Gene3D" id="2.120.10.30">
    <property type="entry name" value="TolB, C-terminal domain"/>
    <property type="match status" value="1"/>
</dbReference>
<reference evidence="2" key="1">
    <citation type="submission" date="2009-08" db="EMBL/GenBank/DDBJ databases">
        <title>Annotation of Salpingoeca rosetta.</title>
        <authorList>
            <consortium name="The Broad Institute Genome Sequencing Platform"/>
            <person name="Russ C."/>
            <person name="Cuomo C."/>
            <person name="Burger G."/>
            <person name="Gray M.W."/>
            <person name="Holland P.W.H."/>
            <person name="King N."/>
            <person name="Lang F.B.F."/>
            <person name="Roger A.J."/>
            <person name="Ruiz-Trillo I."/>
            <person name="Young S.K."/>
            <person name="Zeng Q."/>
            <person name="Gargeya S."/>
            <person name="Alvarado L."/>
            <person name="Berlin A."/>
            <person name="Chapman S.B."/>
            <person name="Chen Z."/>
            <person name="Freedman E."/>
            <person name="Gellesch M."/>
            <person name="Goldberg J."/>
            <person name="Griggs A."/>
            <person name="Gujja S."/>
            <person name="Heilman E."/>
            <person name="Heiman D."/>
            <person name="Howarth C."/>
            <person name="Mehta T."/>
            <person name="Neiman D."/>
            <person name="Pearson M."/>
            <person name="Roberts A."/>
            <person name="Saif S."/>
            <person name="Shea T."/>
            <person name="Shenoy N."/>
            <person name="Sisk P."/>
            <person name="Stolte C."/>
            <person name="Sykes S."/>
            <person name="White J."/>
            <person name="Yandava C."/>
            <person name="Haas B."/>
            <person name="Nusbaum C."/>
            <person name="Birren B."/>
        </authorList>
    </citation>
    <scope>NUCLEOTIDE SEQUENCE [LARGE SCALE GENOMIC DNA]</scope>
    <source>
        <strain evidence="2">ATCC 50818</strain>
    </source>
</reference>
<dbReference type="PANTHER" id="PTHR35580">
    <property type="entry name" value="CELL SURFACE GLYCOPROTEIN (S-LAYER PROTEIN)-LIKE PROTEIN"/>
    <property type="match status" value="1"/>
</dbReference>
<dbReference type="AlphaFoldDB" id="F2UK01"/>
<dbReference type="InterPro" id="IPR052918">
    <property type="entry name" value="Motility_Chemotaxis_Reg"/>
</dbReference>
<dbReference type="InterPro" id="IPR011042">
    <property type="entry name" value="6-blade_b-propeller_TolB-like"/>
</dbReference>
<protein>
    <recommendedName>
        <fullName evidence="4">Bulb-type lectin domain-containing protein</fullName>
    </recommendedName>
</protein>
<evidence type="ECO:0000313" key="3">
    <source>
        <dbReference type="Proteomes" id="UP000007799"/>
    </source>
</evidence>
<keyword evidence="1" id="KW-0812">Transmembrane</keyword>